<dbReference type="eggNOG" id="KOG2549">
    <property type="taxonomic scope" value="Eukaryota"/>
</dbReference>
<dbReference type="PhylomeDB" id="E9I1N7"/>
<name>E9I1N7_DAPPU</name>
<dbReference type="EMBL" id="GL733834">
    <property type="protein sequence ID" value="EFX62093.1"/>
    <property type="molecule type" value="Genomic_DNA"/>
</dbReference>
<reference evidence="1 2" key="1">
    <citation type="journal article" date="2011" name="Science">
        <title>The ecoresponsive genome of Daphnia pulex.</title>
        <authorList>
            <person name="Colbourne J.K."/>
            <person name="Pfrender M.E."/>
            <person name="Gilbert D."/>
            <person name="Thomas W.K."/>
            <person name="Tucker A."/>
            <person name="Oakley T.H."/>
            <person name="Tokishita S."/>
            <person name="Aerts A."/>
            <person name="Arnold G.J."/>
            <person name="Basu M.K."/>
            <person name="Bauer D.J."/>
            <person name="Caceres C.E."/>
            <person name="Carmel L."/>
            <person name="Casola C."/>
            <person name="Choi J.H."/>
            <person name="Detter J.C."/>
            <person name="Dong Q."/>
            <person name="Dusheyko S."/>
            <person name="Eads B.D."/>
            <person name="Frohlich T."/>
            <person name="Geiler-Samerotte K.A."/>
            <person name="Gerlach D."/>
            <person name="Hatcher P."/>
            <person name="Jogdeo S."/>
            <person name="Krijgsveld J."/>
            <person name="Kriventseva E.V."/>
            <person name="Kultz D."/>
            <person name="Laforsch C."/>
            <person name="Lindquist E."/>
            <person name="Lopez J."/>
            <person name="Manak J.R."/>
            <person name="Muller J."/>
            <person name="Pangilinan J."/>
            <person name="Patwardhan R.P."/>
            <person name="Pitluck S."/>
            <person name="Pritham E.J."/>
            <person name="Rechtsteiner A."/>
            <person name="Rho M."/>
            <person name="Rogozin I.B."/>
            <person name="Sakarya O."/>
            <person name="Salamov A."/>
            <person name="Schaack S."/>
            <person name="Shapiro H."/>
            <person name="Shiga Y."/>
            <person name="Skalitzky C."/>
            <person name="Smith Z."/>
            <person name="Souvorov A."/>
            <person name="Sung W."/>
            <person name="Tang Z."/>
            <person name="Tsuchiya D."/>
            <person name="Tu H."/>
            <person name="Vos H."/>
            <person name="Wang M."/>
            <person name="Wolf Y.I."/>
            <person name="Yamagata H."/>
            <person name="Yamada T."/>
            <person name="Ye Y."/>
            <person name="Shaw J.R."/>
            <person name="Andrews J."/>
            <person name="Crease T.J."/>
            <person name="Tang H."/>
            <person name="Lucas S.M."/>
            <person name="Robertson H.M."/>
            <person name="Bork P."/>
            <person name="Koonin E.V."/>
            <person name="Zdobnov E.M."/>
            <person name="Grigoriev I.V."/>
            <person name="Lynch M."/>
            <person name="Boore J.L."/>
        </authorList>
    </citation>
    <scope>NUCLEOTIDE SEQUENCE [LARGE SCALE GENOMIC DNA]</scope>
</reference>
<dbReference type="InParanoid" id="E9I1N7"/>
<proteinExistence type="predicted"/>
<evidence type="ECO:0000313" key="1">
    <source>
        <dbReference type="EMBL" id="EFX62093.1"/>
    </source>
</evidence>
<accession>E9I1N7</accession>
<protein>
    <submittedName>
        <fullName evidence="1">Uncharacterized protein</fullName>
    </submittedName>
</protein>
<dbReference type="STRING" id="6669.E9I1N7"/>
<dbReference type="OrthoDB" id="361039at2759"/>
<sequence length="181" mass="20337">MFYSVGTGQLTNLKQKQIKQLTAQLSVEQQLYCKEITEACVCSDQARRAHSKVWLQILDCIKCYLACAPLSLKAFELTLFKTTSRMSSCCHVLHGQQTTLSSARRSSKLGTELIKAFIIPKIRTIGGRIELYLDGTGQANADRIAASHIKQLTIVFMKVTRQSPDNIDDYRQEFGITVVIF</sequence>
<dbReference type="AlphaFoldDB" id="E9I1N7"/>
<dbReference type="KEGG" id="dpx:DAPPUDRAFT_271035"/>
<dbReference type="HOGENOM" id="CLU_1490513_0_0_1"/>
<evidence type="ECO:0000313" key="2">
    <source>
        <dbReference type="Proteomes" id="UP000000305"/>
    </source>
</evidence>
<dbReference type="Proteomes" id="UP000000305">
    <property type="component" value="Unassembled WGS sequence"/>
</dbReference>
<gene>
    <name evidence="1" type="ORF">DAPPUDRAFT_271035</name>
</gene>
<keyword evidence="2" id="KW-1185">Reference proteome</keyword>
<organism evidence="1 2">
    <name type="scientific">Daphnia pulex</name>
    <name type="common">Water flea</name>
    <dbReference type="NCBI Taxonomy" id="6669"/>
    <lineage>
        <taxon>Eukaryota</taxon>
        <taxon>Metazoa</taxon>
        <taxon>Ecdysozoa</taxon>
        <taxon>Arthropoda</taxon>
        <taxon>Crustacea</taxon>
        <taxon>Branchiopoda</taxon>
        <taxon>Diplostraca</taxon>
        <taxon>Cladocera</taxon>
        <taxon>Anomopoda</taxon>
        <taxon>Daphniidae</taxon>
        <taxon>Daphnia</taxon>
    </lineage>
</organism>